<dbReference type="InterPro" id="IPR001806">
    <property type="entry name" value="Small_GTPase"/>
</dbReference>
<dbReference type="AlphaFoldDB" id="A0A0V1PVD6"/>
<proteinExistence type="predicted"/>
<reference evidence="3 4" key="1">
    <citation type="submission" date="2015-11" db="EMBL/GenBank/DDBJ databases">
        <title>The genome of Debaryomyces fabryi.</title>
        <authorList>
            <person name="Tafer H."/>
            <person name="Lopandic K."/>
        </authorList>
    </citation>
    <scope>NUCLEOTIDE SEQUENCE [LARGE SCALE GENOMIC DNA]</scope>
    <source>
        <strain evidence="3 4">CBS 789</strain>
    </source>
</reference>
<name>A0A0V1PVD6_9ASCO</name>
<dbReference type="SMART" id="SM00174">
    <property type="entry name" value="RHO"/>
    <property type="match status" value="1"/>
</dbReference>
<keyword evidence="1" id="KW-0547">Nucleotide-binding</keyword>
<gene>
    <name evidence="3" type="ORF">AC631_04209</name>
</gene>
<dbReference type="InterPro" id="IPR005225">
    <property type="entry name" value="Small_GTP-bd"/>
</dbReference>
<dbReference type="PROSITE" id="PS51420">
    <property type="entry name" value="RHO"/>
    <property type="match status" value="1"/>
</dbReference>
<evidence type="ECO:0008006" key="5">
    <source>
        <dbReference type="Google" id="ProtNLM"/>
    </source>
</evidence>
<dbReference type="PROSITE" id="PS51421">
    <property type="entry name" value="RAS"/>
    <property type="match status" value="1"/>
</dbReference>
<dbReference type="SMART" id="SM00175">
    <property type="entry name" value="RAB"/>
    <property type="match status" value="1"/>
</dbReference>
<dbReference type="PANTHER" id="PTHR47978">
    <property type="match status" value="1"/>
</dbReference>
<feature type="compositionally biased region" description="Polar residues" evidence="2">
    <location>
        <begin position="192"/>
        <end position="202"/>
    </location>
</feature>
<dbReference type="Proteomes" id="UP000054251">
    <property type="component" value="Unassembled WGS sequence"/>
</dbReference>
<dbReference type="CDD" id="cd01860">
    <property type="entry name" value="Rab5_related"/>
    <property type="match status" value="1"/>
</dbReference>
<dbReference type="NCBIfam" id="TIGR00231">
    <property type="entry name" value="small_GTP"/>
    <property type="match status" value="1"/>
</dbReference>
<sequence>MSTTGSANSSSNRFAQFKLVLLGESAVGKSSIVHRFVKNTFDNMRESTIGAAFLTQSITLPENNTTVKFEIWDTAGQERYKSLAPMYYRNANAALCVYDITSRSSFTKAQDWIKELKKQAPEGIVICLVGNKADLEESREVDEREVTQYIDELNQEDSKVVAAECSAKSGDGVVDIFTKVARALPVEEVINGSANRSRQPGNRRSGGVDLGRAARQQQQQSSCC</sequence>
<dbReference type="GeneID" id="26841218"/>
<dbReference type="GO" id="GO:0003924">
    <property type="term" value="F:GTPase activity"/>
    <property type="evidence" value="ECO:0007669"/>
    <property type="project" value="InterPro"/>
</dbReference>
<dbReference type="PROSITE" id="PS51417">
    <property type="entry name" value="ARF"/>
    <property type="match status" value="1"/>
</dbReference>
<dbReference type="PRINTS" id="PR00449">
    <property type="entry name" value="RASTRNSFRMNG"/>
</dbReference>
<feature type="compositionally biased region" description="Low complexity" evidence="2">
    <location>
        <begin position="213"/>
        <end position="224"/>
    </location>
</feature>
<feature type="region of interest" description="Disordered" evidence="2">
    <location>
        <begin position="191"/>
        <end position="224"/>
    </location>
</feature>
<comment type="caution">
    <text evidence="3">The sequence shown here is derived from an EMBL/GenBank/DDBJ whole genome shotgun (WGS) entry which is preliminary data.</text>
</comment>
<dbReference type="PROSITE" id="PS51419">
    <property type="entry name" value="RAB"/>
    <property type="match status" value="1"/>
</dbReference>
<protein>
    <recommendedName>
        <fullName evidence="5">GTP-binding protein YPT52</fullName>
    </recommendedName>
</protein>
<evidence type="ECO:0000256" key="1">
    <source>
        <dbReference type="ARBA" id="ARBA00022741"/>
    </source>
</evidence>
<accession>A0A0V1PVD6</accession>
<dbReference type="InterPro" id="IPR027417">
    <property type="entry name" value="P-loop_NTPase"/>
</dbReference>
<dbReference type="SMART" id="SM00173">
    <property type="entry name" value="RAS"/>
    <property type="match status" value="1"/>
</dbReference>
<organism evidence="3 4">
    <name type="scientific">Debaryomyces fabryi</name>
    <dbReference type="NCBI Taxonomy" id="58627"/>
    <lineage>
        <taxon>Eukaryota</taxon>
        <taxon>Fungi</taxon>
        <taxon>Dikarya</taxon>
        <taxon>Ascomycota</taxon>
        <taxon>Saccharomycotina</taxon>
        <taxon>Pichiomycetes</taxon>
        <taxon>Debaryomycetaceae</taxon>
        <taxon>Debaryomyces</taxon>
    </lineage>
</organism>
<evidence type="ECO:0000313" key="4">
    <source>
        <dbReference type="Proteomes" id="UP000054251"/>
    </source>
</evidence>
<dbReference type="SUPFAM" id="SSF52540">
    <property type="entry name" value="P-loop containing nucleoside triphosphate hydrolases"/>
    <property type="match status" value="1"/>
</dbReference>
<dbReference type="FunFam" id="3.40.50.300:FF:000823">
    <property type="entry name" value="Small GTPase RAB, putative"/>
    <property type="match status" value="1"/>
</dbReference>
<dbReference type="OrthoDB" id="63533at2759"/>
<evidence type="ECO:0000313" key="3">
    <source>
        <dbReference type="EMBL" id="KSA00021.1"/>
    </source>
</evidence>
<dbReference type="EMBL" id="LMYN01000107">
    <property type="protein sequence ID" value="KSA00021.1"/>
    <property type="molecule type" value="Genomic_DNA"/>
</dbReference>
<evidence type="ECO:0000256" key="2">
    <source>
        <dbReference type="SAM" id="MobiDB-lite"/>
    </source>
</evidence>
<keyword evidence="4" id="KW-1185">Reference proteome</keyword>
<dbReference type="Gene3D" id="3.40.50.300">
    <property type="entry name" value="P-loop containing nucleotide triphosphate hydrolases"/>
    <property type="match status" value="1"/>
</dbReference>
<dbReference type="RefSeq" id="XP_015466123.1">
    <property type="nucleotide sequence ID" value="XM_015613038.1"/>
</dbReference>
<dbReference type="Pfam" id="PF00071">
    <property type="entry name" value="Ras"/>
    <property type="match status" value="1"/>
</dbReference>
<dbReference type="GO" id="GO:0005525">
    <property type="term" value="F:GTP binding"/>
    <property type="evidence" value="ECO:0007669"/>
    <property type="project" value="InterPro"/>
</dbReference>
<dbReference type="SMART" id="SM00176">
    <property type="entry name" value="RAN"/>
    <property type="match status" value="1"/>
</dbReference>